<name>A0A433TWH4_ELYCH</name>
<feature type="compositionally biased region" description="Low complexity" evidence="1">
    <location>
        <begin position="410"/>
        <end position="421"/>
    </location>
</feature>
<feature type="compositionally biased region" description="Polar residues" evidence="1">
    <location>
        <begin position="238"/>
        <end position="255"/>
    </location>
</feature>
<feature type="compositionally biased region" description="Acidic residues" evidence="1">
    <location>
        <begin position="1"/>
        <end position="25"/>
    </location>
</feature>
<dbReference type="STRING" id="188477.A0A433TWH4"/>
<feature type="compositionally biased region" description="Polar residues" evidence="1">
    <location>
        <begin position="334"/>
        <end position="347"/>
    </location>
</feature>
<feature type="compositionally biased region" description="Low complexity" evidence="1">
    <location>
        <begin position="429"/>
        <end position="457"/>
    </location>
</feature>
<protein>
    <submittedName>
        <fullName evidence="2">Uncharacterized protein</fullName>
    </submittedName>
</protein>
<feature type="compositionally biased region" description="Polar residues" evidence="1">
    <location>
        <begin position="603"/>
        <end position="619"/>
    </location>
</feature>
<keyword evidence="3" id="KW-1185">Reference proteome</keyword>
<evidence type="ECO:0000256" key="1">
    <source>
        <dbReference type="SAM" id="MobiDB-lite"/>
    </source>
</evidence>
<feature type="compositionally biased region" description="Polar residues" evidence="1">
    <location>
        <begin position="166"/>
        <end position="176"/>
    </location>
</feature>
<feature type="compositionally biased region" description="Basic and acidic residues" evidence="1">
    <location>
        <begin position="84"/>
        <end position="97"/>
    </location>
</feature>
<sequence length="667" mass="73021">MMSDNEDDENENYQADDDDDYDYEGVESYGNENETREGAVDNVEESAPADYVADDDVSESGSVSFDERAEWNCDQRSSSSSLDRVYDPEVSGDRPETRLWGGGHQREEKDAGDKSSVSMDKISTMTLSEFKSLLNSNLSVPENQATDNQCGRGVGGVGSARSPGSFSDSSQHQANWDSLREKARSVRDSISNSVTNRRAGATTTTVGRRSLPQSPDSSGAPPSFERPKTPQALRRNKNPASGRSSPVSRPKTPTSAPAPRPKTPTSSIARPKTPTSGISRPKTPTYAPKEEYRMSRPKTPSQVKRDAVAKVAGAISNWVDSRPDMATFDRQRSSSRPKTPTRQQATQRWDGDTDGDADIDDDLDDDGDNSEMCDIQSRRAVPAAAKDRPSTPSRIPKPSFLPRPTTPKHSSAAGSFDSDASFSRERPHTSLGTSSSLSLTSQEQEIIQRQQQLQRLQQELEEAQMRADEERRKQSQQPQQHTQVQEQYQNQQQGQQPHAARPNFLPTNSVSRSNSNASSDVVQSPSASVNGFGPKTKLTMSRKLPLPRGSSEDSSSSSRNYRQIHTARRCVTPGPSGGEFRVQPSRAVTPGPREKWTLGGNAGSNKVSQQRRGSLNNGAATDRHSNNTNVSSNQMTNGQMTFTNEITFSDDEEINELVRNGALVSNT</sequence>
<feature type="compositionally biased region" description="Low complexity" evidence="1">
    <location>
        <begin position="508"/>
        <end position="522"/>
    </location>
</feature>
<evidence type="ECO:0000313" key="2">
    <source>
        <dbReference type="EMBL" id="RUS85887.1"/>
    </source>
</evidence>
<dbReference type="EMBL" id="RQTK01000157">
    <property type="protein sequence ID" value="RUS85887.1"/>
    <property type="molecule type" value="Genomic_DNA"/>
</dbReference>
<feature type="compositionally biased region" description="Basic and acidic residues" evidence="1">
    <location>
        <begin position="178"/>
        <end position="187"/>
    </location>
</feature>
<comment type="caution">
    <text evidence="2">The sequence shown here is derived from an EMBL/GenBank/DDBJ whole genome shotgun (WGS) entry which is preliminary data.</text>
</comment>
<dbReference type="AlphaFoldDB" id="A0A433TWH4"/>
<proteinExistence type="predicted"/>
<accession>A0A433TWH4</accession>
<feature type="compositionally biased region" description="Low complexity" evidence="1">
    <location>
        <begin position="475"/>
        <end position="496"/>
    </location>
</feature>
<feature type="compositionally biased region" description="Basic and acidic residues" evidence="1">
    <location>
        <begin position="463"/>
        <end position="473"/>
    </location>
</feature>
<feature type="compositionally biased region" description="Polar residues" evidence="1">
    <location>
        <begin position="263"/>
        <end position="278"/>
    </location>
</feature>
<organism evidence="2 3">
    <name type="scientific">Elysia chlorotica</name>
    <name type="common">Eastern emerald elysia</name>
    <name type="synonym">Sea slug</name>
    <dbReference type="NCBI Taxonomy" id="188477"/>
    <lineage>
        <taxon>Eukaryota</taxon>
        <taxon>Metazoa</taxon>
        <taxon>Spiralia</taxon>
        <taxon>Lophotrochozoa</taxon>
        <taxon>Mollusca</taxon>
        <taxon>Gastropoda</taxon>
        <taxon>Heterobranchia</taxon>
        <taxon>Euthyneura</taxon>
        <taxon>Panpulmonata</taxon>
        <taxon>Sacoglossa</taxon>
        <taxon>Placobranchoidea</taxon>
        <taxon>Plakobranchidae</taxon>
        <taxon>Elysia</taxon>
    </lineage>
</organism>
<gene>
    <name evidence="2" type="ORF">EGW08_006371</name>
</gene>
<dbReference type="OrthoDB" id="6151947at2759"/>
<feature type="region of interest" description="Disordered" evidence="1">
    <location>
        <begin position="1"/>
        <end position="120"/>
    </location>
</feature>
<feature type="compositionally biased region" description="Basic and acidic residues" evidence="1">
    <location>
        <begin position="321"/>
        <end position="332"/>
    </location>
</feature>
<reference evidence="2 3" key="1">
    <citation type="submission" date="2019-01" db="EMBL/GenBank/DDBJ databases">
        <title>A draft genome assembly of the solar-powered sea slug Elysia chlorotica.</title>
        <authorList>
            <person name="Cai H."/>
            <person name="Li Q."/>
            <person name="Fang X."/>
            <person name="Li J."/>
            <person name="Curtis N.E."/>
            <person name="Altenburger A."/>
            <person name="Shibata T."/>
            <person name="Feng M."/>
            <person name="Maeda T."/>
            <person name="Schwartz J.A."/>
            <person name="Shigenobu S."/>
            <person name="Lundholm N."/>
            <person name="Nishiyama T."/>
            <person name="Yang H."/>
            <person name="Hasebe M."/>
            <person name="Li S."/>
            <person name="Pierce S.K."/>
            <person name="Wang J."/>
        </authorList>
    </citation>
    <scope>NUCLEOTIDE SEQUENCE [LARGE SCALE GENOMIC DNA]</scope>
    <source>
        <strain evidence="2">EC2010</strain>
        <tissue evidence="2">Whole organism of an adult</tissue>
    </source>
</reference>
<feature type="compositionally biased region" description="Polar residues" evidence="1">
    <location>
        <begin position="626"/>
        <end position="637"/>
    </location>
</feature>
<feature type="non-terminal residue" evidence="2">
    <location>
        <position position="667"/>
    </location>
</feature>
<feature type="region of interest" description="Disordered" evidence="1">
    <location>
        <begin position="141"/>
        <end position="637"/>
    </location>
</feature>
<feature type="compositionally biased region" description="Basic and acidic residues" evidence="1">
    <location>
        <begin position="104"/>
        <end position="113"/>
    </location>
</feature>
<dbReference type="Proteomes" id="UP000271974">
    <property type="component" value="Unassembled WGS sequence"/>
</dbReference>
<feature type="compositionally biased region" description="Acidic residues" evidence="1">
    <location>
        <begin position="352"/>
        <end position="371"/>
    </location>
</feature>
<evidence type="ECO:0000313" key="3">
    <source>
        <dbReference type="Proteomes" id="UP000271974"/>
    </source>
</evidence>
<feature type="compositionally biased region" description="Low complexity" evidence="1">
    <location>
        <begin position="194"/>
        <end position="209"/>
    </location>
</feature>